<dbReference type="OrthoDB" id="443318at2759"/>
<dbReference type="Gene3D" id="3.40.50.11320">
    <property type="match status" value="1"/>
</dbReference>
<protein>
    <recommendedName>
        <fullName evidence="7">Carboxypeptidase</fullName>
    </recommendedName>
</protein>
<dbReference type="GO" id="GO:0004185">
    <property type="term" value="F:serine-type carboxypeptidase activity"/>
    <property type="evidence" value="ECO:0007669"/>
    <property type="project" value="InterPro"/>
</dbReference>
<dbReference type="Pfam" id="PF00450">
    <property type="entry name" value="Peptidase_S10"/>
    <property type="match status" value="1"/>
</dbReference>
<evidence type="ECO:0008006" key="7">
    <source>
        <dbReference type="Google" id="ProtNLM"/>
    </source>
</evidence>
<dbReference type="Proteomes" id="UP000232323">
    <property type="component" value="Unassembled WGS sequence"/>
</dbReference>
<dbReference type="GO" id="GO:0006508">
    <property type="term" value="P:proteolysis"/>
    <property type="evidence" value="ECO:0007669"/>
    <property type="project" value="InterPro"/>
</dbReference>
<gene>
    <name evidence="5" type="ORF">CEUSTIGMA_g7076.t1</name>
</gene>
<organism evidence="5 6">
    <name type="scientific">Chlamydomonas eustigma</name>
    <dbReference type="NCBI Taxonomy" id="1157962"/>
    <lineage>
        <taxon>Eukaryota</taxon>
        <taxon>Viridiplantae</taxon>
        <taxon>Chlorophyta</taxon>
        <taxon>core chlorophytes</taxon>
        <taxon>Chlorophyceae</taxon>
        <taxon>CS clade</taxon>
        <taxon>Chlamydomonadales</taxon>
        <taxon>Chlamydomonadaceae</taxon>
        <taxon>Chlamydomonas</taxon>
    </lineage>
</organism>
<dbReference type="Gene3D" id="6.10.250.940">
    <property type="match status" value="1"/>
</dbReference>
<dbReference type="InterPro" id="IPR033124">
    <property type="entry name" value="Ser_caboxypep_his_AS"/>
</dbReference>
<dbReference type="EMBL" id="BEGY01000044">
    <property type="protein sequence ID" value="GAX79635.1"/>
    <property type="molecule type" value="Genomic_DNA"/>
</dbReference>
<dbReference type="PROSITE" id="PS00560">
    <property type="entry name" value="CARBOXYPEPT_SER_HIS"/>
    <property type="match status" value="1"/>
</dbReference>
<accession>A0A250X970</accession>
<evidence type="ECO:0000256" key="4">
    <source>
        <dbReference type="ARBA" id="ARBA00023180"/>
    </source>
</evidence>
<reference evidence="5 6" key="1">
    <citation type="submission" date="2017-08" db="EMBL/GenBank/DDBJ databases">
        <title>Acidophilic green algal genome provides insights into adaptation to an acidic environment.</title>
        <authorList>
            <person name="Hirooka S."/>
            <person name="Hirose Y."/>
            <person name="Kanesaki Y."/>
            <person name="Higuchi S."/>
            <person name="Fujiwara T."/>
            <person name="Onuma R."/>
            <person name="Era A."/>
            <person name="Ohbayashi R."/>
            <person name="Uzuka A."/>
            <person name="Nozaki H."/>
            <person name="Yoshikawa H."/>
            <person name="Miyagishima S.Y."/>
        </authorList>
    </citation>
    <scope>NUCLEOTIDE SEQUENCE [LARGE SCALE GENOMIC DNA]</scope>
    <source>
        <strain evidence="5 6">NIES-2499</strain>
    </source>
</reference>
<name>A0A250X970_9CHLO</name>
<dbReference type="FunFam" id="3.40.50.11320:FF:000002">
    <property type="entry name" value="Carboxypeptidase"/>
    <property type="match status" value="1"/>
</dbReference>
<evidence type="ECO:0000256" key="3">
    <source>
        <dbReference type="ARBA" id="ARBA00023157"/>
    </source>
</evidence>
<dbReference type="PANTHER" id="PTHR11802">
    <property type="entry name" value="SERINE PROTEASE FAMILY S10 SERINE CARBOXYPEPTIDASE"/>
    <property type="match status" value="1"/>
</dbReference>
<keyword evidence="4" id="KW-0325">Glycoprotein</keyword>
<evidence type="ECO:0000256" key="2">
    <source>
        <dbReference type="ARBA" id="ARBA00022729"/>
    </source>
</evidence>
<comment type="caution">
    <text evidence="5">The sequence shown here is derived from an EMBL/GenBank/DDBJ whole genome shotgun (WGS) entry which is preliminary data.</text>
</comment>
<evidence type="ECO:0000256" key="1">
    <source>
        <dbReference type="ARBA" id="ARBA00009431"/>
    </source>
</evidence>
<evidence type="ECO:0000313" key="5">
    <source>
        <dbReference type="EMBL" id="GAX79635.1"/>
    </source>
</evidence>
<keyword evidence="6" id="KW-1185">Reference proteome</keyword>
<dbReference type="PANTHER" id="PTHR11802:SF201">
    <property type="entry name" value="CARBOXYPEPTIDASE"/>
    <property type="match status" value="1"/>
</dbReference>
<sequence length="235" mass="25862">MHRAFEELGPINIYEIYADICIPTSAAAQLRQMASVLGDNHPAGLAARIATRHNSAAWATGDLYASQDRRSLAQGMAKDPSSYDSCVGGEVEVYMNLPEVQKALHANQTVVLPWPWKDCVGHSVLHYSRGDVLSSMLPVYKQLVETGILRILVFSGDVDRIVPVVGTRRWVSGLGLPIAKPWRPWLSTTGQVAGHVVNYVGLTLATVRNAGHMVPYVQPERMFKLLSAFLQDEEL</sequence>
<dbReference type="AlphaFoldDB" id="A0A250X970"/>
<keyword evidence="3" id="KW-1015">Disulfide bond</keyword>
<comment type="similarity">
    <text evidence="1">Belongs to the peptidase S10 family.</text>
</comment>
<evidence type="ECO:0000313" key="6">
    <source>
        <dbReference type="Proteomes" id="UP000232323"/>
    </source>
</evidence>
<keyword evidence="2" id="KW-0732">Signal</keyword>
<dbReference type="InterPro" id="IPR029058">
    <property type="entry name" value="AB_hydrolase_fold"/>
</dbReference>
<dbReference type="SUPFAM" id="SSF53474">
    <property type="entry name" value="alpha/beta-Hydrolases"/>
    <property type="match status" value="1"/>
</dbReference>
<dbReference type="InterPro" id="IPR001563">
    <property type="entry name" value="Peptidase_S10"/>
</dbReference>
<proteinExistence type="inferred from homology"/>